<comment type="caution">
    <text evidence="1">The sequence shown here is derived from an EMBL/GenBank/DDBJ whole genome shotgun (WGS) entry which is preliminary data.</text>
</comment>
<gene>
    <name evidence="1" type="ORF">NE692_08865</name>
</gene>
<protein>
    <submittedName>
        <fullName evidence="1">Uncharacterized protein</fullName>
    </submittedName>
</protein>
<dbReference type="AlphaFoldDB" id="A0AAW5JY43"/>
<name>A0AAW5JY43_BIFAD</name>
<evidence type="ECO:0000313" key="2">
    <source>
        <dbReference type="Proteomes" id="UP001206013"/>
    </source>
</evidence>
<proteinExistence type="predicted"/>
<accession>A0AAW5JY43</accession>
<dbReference type="RefSeq" id="WP_256134590.1">
    <property type="nucleotide sequence ID" value="NZ_JANFYM010000010.1"/>
</dbReference>
<dbReference type="EMBL" id="JANFYM010000010">
    <property type="protein sequence ID" value="MCQ4793569.1"/>
    <property type="molecule type" value="Genomic_DNA"/>
</dbReference>
<sequence>MNSYQKQYADALRMAIKRKTKKDADEWLDQQKVSDGKTRIAMKKAYIEGRLSNLTDESLVSLYEIMDSIYMSDRTEYRGEESTEEILEKLYDVQVK</sequence>
<reference evidence="1" key="1">
    <citation type="submission" date="2022-06" db="EMBL/GenBank/DDBJ databases">
        <title>Isolation of gut microbiota from human fecal samples.</title>
        <authorList>
            <person name="Pamer E.G."/>
            <person name="Barat B."/>
            <person name="Waligurski E."/>
            <person name="Medina S."/>
            <person name="Paddock L."/>
            <person name="Mostad J."/>
        </authorList>
    </citation>
    <scope>NUCLEOTIDE SEQUENCE</scope>
    <source>
        <strain evidence="1">SL.1.01</strain>
    </source>
</reference>
<evidence type="ECO:0000313" key="1">
    <source>
        <dbReference type="EMBL" id="MCQ4793569.1"/>
    </source>
</evidence>
<dbReference type="Proteomes" id="UP001206013">
    <property type="component" value="Unassembled WGS sequence"/>
</dbReference>
<organism evidence="1 2">
    <name type="scientific">Bifidobacterium adolescentis</name>
    <dbReference type="NCBI Taxonomy" id="1680"/>
    <lineage>
        <taxon>Bacteria</taxon>
        <taxon>Bacillati</taxon>
        <taxon>Actinomycetota</taxon>
        <taxon>Actinomycetes</taxon>
        <taxon>Bifidobacteriales</taxon>
        <taxon>Bifidobacteriaceae</taxon>
        <taxon>Bifidobacterium</taxon>
    </lineage>
</organism>